<dbReference type="HOGENOM" id="CLU_116157_5_2_9"/>
<evidence type="ECO:0000256" key="7">
    <source>
        <dbReference type="ARBA" id="ARBA00022989"/>
    </source>
</evidence>
<dbReference type="eggNOG" id="COG1862">
    <property type="taxonomic scope" value="Bacteria"/>
</dbReference>
<dbReference type="KEGG" id="aar:Acear_0707"/>
<evidence type="ECO:0000256" key="8">
    <source>
        <dbReference type="ARBA" id="ARBA00023010"/>
    </source>
</evidence>
<dbReference type="STRING" id="574087.Acear_0707"/>
<proteinExistence type="inferred from homology"/>
<dbReference type="RefSeq" id="WP_013277693.1">
    <property type="nucleotide sequence ID" value="NC_014378.1"/>
</dbReference>
<evidence type="ECO:0000256" key="9">
    <source>
        <dbReference type="ARBA" id="ARBA00023136"/>
    </source>
</evidence>
<evidence type="ECO:0000313" key="11">
    <source>
        <dbReference type="EMBL" id="ADL12247.1"/>
    </source>
</evidence>
<keyword evidence="7 10" id="KW-1133">Transmembrane helix</keyword>
<dbReference type="Pfam" id="PF02699">
    <property type="entry name" value="YajC"/>
    <property type="match status" value="1"/>
</dbReference>
<dbReference type="SMART" id="SM01323">
    <property type="entry name" value="YajC"/>
    <property type="match status" value="1"/>
</dbReference>
<dbReference type="PRINTS" id="PR01853">
    <property type="entry name" value="YAJCTRNLCASE"/>
</dbReference>
<dbReference type="EMBL" id="CP002105">
    <property type="protein sequence ID" value="ADL12247.1"/>
    <property type="molecule type" value="Genomic_DNA"/>
</dbReference>
<dbReference type="GO" id="GO:0005886">
    <property type="term" value="C:plasma membrane"/>
    <property type="evidence" value="ECO:0007669"/>
    <property type="project" value="UniProtKB-SubCell"/>
</dbReference>
<sequence>MNIVMSILPWVAIFGIFWFLFIRPQKKKQQEHEDMVDNLEVGDEIITIGGIKGKITKIDGDEFRLKISPEVEVEVIRNAVGRLAGDESEENNDE</sequence>
<evidence type="ECO:0000256" key="4">
    <source>
        <dbReference type="ARBA" id="ARBA00022475"/>
    </source>
</evidence>
<comment type="subcellular location">
    <subcellularLocation>
        <location evidence="1">Cell membrane</location>
        <topology evidence="1">Single-pass membrane protein</topology>
    </subcellularLocation>
</comment>
<gene>
    <name evidence="11" type="ordered locus">Acear_0707</name>
</gene>
<keyword evidence="6" id="KW-0653">Protein transport</keyword>
<protein>
    <submittedName>
        <fullName evidence="11">Preprotein translocase, YajC subunit</fullName>
    </submittedName>
</protein>
<keyword evidence="9 10" id="KW-0472">Membrane</keyword>
<reference evidence="11 12" key="1">
    <citation type="journal article" date="2010" name="Stand. Genomic Sci.">
        <title>Complete genome sequence of Acetohalobium arabaticum type strain (Z-7288).</title>
        <authorList>
            <person name="Sikorski J."/>
            <person name="Lapidus A."/>
            <person name="Chertkov O."/>
            <person name="Lucas S."/>
            <person name="Copeland A."/>
            <person name="Glavina Del Rio T."/>
            <person name="Nolan M."/>
            <person name="Tice H."/>
            <person name="Cheng J.F."/>
            <person name="Han C."/>
            <person name="Brambilla E."/>
            <person name="Pitluck S."/>
            <person name="Liolios K."/>
            <person name="Ivanova N."/>
            <person name="Mavromatis K."/>
            <person name="Mikhailova N."/>
            <person name="Pati A."/>
            <person name="Bruce D."/>
            <person name="Detter C."/>
            <person name="Tapia R."/>
            <person name="Goodwin L."/>
            <person name="Chen A."/>
            <person name="Palaniappan K."/>
            <person name="Land M."/>
            <person name="Hauser L."/>
            <person name="Chang Y.J."/>
            <person name="Jeffries C.D."/>
            <person name="Rohde M."/>
            <person name="Goker M."/>
            <person name="Spring S."/>
            <person name="Woyke T."/>
            <person name="Bristow J."/>
            <person name="Eisen J.A."/>
            <person name="Markowitz V."/>
            <person name="Hugenholtz P."/>
            <person name="Kyrpides N.C."/>
            <person name="Klenk H.P."/>
        </authorList>
    </citation>
    <scope>NUCLEOTIDE SEQUENCE [LARGE SCALE GENOMIC DNA]</scope>
    <source>
        <strain evidence="12">ATCC 49924 / DSM 5501 / Z-7288</strain>
    </source>
</reference>
<dbReference type="NCBIfam" id="TIGR00739">
    <property type="entry name" value="yajC"/>
    <property type="match status" value="1"/>
</dbReference>
<evidence type="ECO:0000313" key="12">
    <source>
        <dbReference type="Proteomes" id="UP000001661"/>
    </source>
</evidence>
<evidence type="ECO:0000256" key="6">
    <source>
        <dbReference type="ARBA" id="ARBA00022927"/>
    </source>
</evidence>
<dbReference type="PANTHER" id="PTHR33909:SF1">
    <property type="entry name" value="SEC TRANSLOCON ACCESSORY COMPLEX SUBUNIT YAJC"/>
    <property type="match status" value="1"/>
</dbReference>
<evidence type="ECO:0000256" key="5">
    <source>
        <dbReference type="ARBA" id="ARBA00022692"/>
    </source>
</evidence>
<comment type="similarity">
    <text evidence="2">Belongs to the YajC family.</text>
</comment>
<accession>D9QVI8</accession>
<feature type="transmembrane region" description="Helical" evidence="10">
    <location>
        <begin position="6"/>
        <end position="22"/>
    </location>
</feature>
<keyword evidence="12" id="KW-1185">Reference proteome</keyword>
<evidence type="ECO:0000256" key="3">
    <source>
        <dbReference type="ARBA" id="ARBA00022448"/>
    </source>
</evidence>
<evidence type="ECO:0000256" key="10">
    <source>
        <dbReference type="SAM" id="Phobius"/>
    </source>
</evidence>
<keyword evidence="5 10" id="KW-0812">Transmembrane</keyword>
<dbReference type="PANTHER" id="PTHR33909">
    <property type="entry name" value="SEC TRANSLOCON ACCESSORY COMPLEX SUBUNIT YAJC"/>
    <property type="match status" value="1"/>
</dbReference>
<keyword evidence="3" id="KW-0813">Transport</keyword>
<dbReference type="OrthoDB" id="9800132at2"/>
<name>D9QVI8_ACEAZ</name>
<dbReference type="Proteomes" id="UP000001661">
    <property type="component" value="Chromosome"/>
</dbReference>
<keyword evidence="8" id="KW-0811">Translocation</keyword>
<organism evidence="11 12">
    <name type="scientific">Acetohalobium arabaticum (strain ATCC 49924 / DSM 5501 / Z-7288)</name>
    <dbReference type="NCBI Taxonomy" id="574087"/>
    <lineage>
        <taxon>Bacteria</taxon>
        <taxon>Bacillati</taxon>
        <taxon>Bacillota</taxon>
        <taxon>Clostridia</taxon>
        <taxon>Halanaerobiales</taxon>
        <taxon>Halobacteroidaceae</taxon>
        <taxon>Acetohalobium</taxon>
    </lineage>
</organism>
<dbReference type="GO" id="GO:0015031">
    <property type="term" value="P:protein transport"/>
    <property type="evidence" value="ECO:0007669"/>
    <property type="project" value="UniProtKB-KW"/>
</dbReference>
<keyword evidence="4" id="KW-1003">Cell membrane</keyword>
<evidence type="ECO:0000256" key="2">
    <source>
        <dbReference type="ARBA" id="ARBA00006742"/>
    </source>
</evidence>
<evidence type="ECO:0000256" key="1">
    <source>
        <dbReference type="ARBA" id="ARBA00004162"/>
    </source>
</evidence>
<dbReference type="InterPro" id="IPR003849">
    <property type="entry name" value="Preprotein_translocase_YajC"/>
</dbReference>
<dbReference type="AlphaFoldDB" id="D9QVI8"/>